<evidence type="ECO:0000256" key="13">
    <source>
        <dbReference type="ARBA" id="ARBA00022777"/>
    </source>
</evidence>
<feature type="transmembrane region" description="Helical" evidence="22">
    <location>
        <begin position="25"/>
        <end position="48"/>
    </location>
</feature>
<protein>
    <recommendedName>
        <fullName evidence="6">Oxygen sensor histidine kinase NreB</fullName>
        <ecNumber evidence="5">2.7.13.3</ecNumber>
    </recommendedName>
    <alternativeName>
        <fullName evidence="20">Nitrogen regulation protein B</fullName>
    </alternativeName>
</protein>
<evidence type="ECO:0000256" key="21">
    <source>
        <dbReference type="SAM" id="Coils"/>
    </source>
</evidence>
<keyword evidence="25" id="KW-1185">Reference proteome</keyword>
<dbReference type="GO" id="GO:0005737">
    <property type="term" value="C:cytoplasm"/>
    <property type="evidence" value="ECO:0007669"/>
    <property type="project" value="UniProtKB-SubCell"/>
</dbReference>
<evidence type="ECO:0000256" key="19">
    <source>
        <dbReference type="ARBA" id="ARBA00024827"/>
    </source>
</evidence>
<gene>
    <name evidence="24" type="ORF">ICI42_04475</name>
</gene>
<keyword evidence="10" id="KW-0808">Transferase</keyword>
<dbReference type="AlphaFoldDB" id="A0A8J6TY22"/>
<keyword evidence="15" id="KW-0408">Iron</keyword>
<evidence type="ECO:0000256" key="10">
    <source>
        <dbReference type="ARBA" id="ARBA00022679"/>
    </source>
</evidence>
<keyword evidence="16" id="KW-0902">Two-component regulatory system</keyword>
<dbReference type="Pfam" id="PF02518">
    <property type="entry name" value="HATPase_c"/>
    <property type="match status" value="1"/>
</dbReference>
<evidence type="ECO:0000256" key="14">
    <source>
        <dbReference type="ARBA" id="ARBA00022989"/>
    </source>
</evidence>
<comment type="catalytic activity">
    <reaction evidence="1">
        <text>ATP + protein L-histidine = ADP + protein N-phospho-L-histidine.</text>
        <dbReference type="EC" id="2.7.13.3"/>
    </reaction>
</comment>
<evidence type="ECO:0000256" key="9">
    <source>
        <dbReference type="ARBA" id="ARBA00022490"/>
    </source>
</evidence>
<keyword evidence="18 22" id="KW-0472">Membrane</keyword>
<accession>A0A8J6TY22</accession>
<dbReference type="EC" id="2.7.13.3" evidence="5"/>
<evidence type="ECO:0000313" key="24">
    <source>
        <dbReference type="EMBL" id="MBD0413904.1"/>
    </source>
</evidence>
<name>A0A8J6TY22_9HYPH</name>
<evidence type="ECO:0000256" key="2">
    <source>
        <dbReference type="ARBA" id="ARBA00001966"/>
    </source>
</evidence>
<dbReference type="Gene3D" id="3.30.565.10">
    <property type="entry name" value="Histidine kinase-like ATPase, C-terminal domain"/>
    <property type="match status" value="1"/>
</dbReference>
<evidence type="ECO:0000256" key="3">
    <source>
        <dbReference type="ARBA" id="ARBA00004496"/>
    </source>
</evidence>
<comment type="caution">
    <text evidence="24">The sequence shown here is derived from an EMBL/GenBank/DDBJ whole genome shotgun (WGS) entry which is preliminary data.</text>
</comment>
<organism evidence="24 25">
    <name type="scientific">Oryzicola mucosus</name>
    <dbReference type="NCBI Taxonomy" id="2767425"/>
    <lineage>
        <taxon>Bacteria</taxon>
        <taxon>Pseudomonadati</taxon>
        <taxon>Pseudomonadota</taxon>
        <taxon>Alphaproteobacteria</taxon>
        <taxon>Hyphomicrobiales</taxon>
        <taxon>Phyllobacteriaceae</taxon>
        <taxon>Oryzicola</taxon>
    </lineage>
</organism>
<evidence type="ECO:0000256" key="5">
    <source>
        <dbReference type="ARBA" id="ARBA00012438"/>
    </source>
</evidence>
<feature type="coiled-coil region" evidence="21">
    <location>
        <begin position="242"/>
        <end position="269"/>
    </location>
</feature>
<dbReference type="PANTHER" id="PTHR24421">
    <property type="entry name" value="NITRATE/NITRITE SENSOR PROTEIN NARX-RELATED"/>
    <property type="match status" value="1"/>
</dbReference>
<evidence type="ECO:0000256" key="4">
    <source>
        <dbReference type="ARBA" id="ARBA00004651"/>
    </source>
</evidence>
<dbReference type="Proteomes" id="UP000643405">
    <property type="component" value="Unassembled WGS sequence"/>
</dbReference>
<dbReference type="GO" id="GO:0051539">
    <property type="term" value="F:4 iron, 4 sulfur cluster binding"/>
    <property type="evidence" value="ECO:0007669"/>
    <property type="project" value="UniProtKB-KW"/>
</dbReference>
<keyword evidence="17" id="KW-0411">Iron-sulfur</keyword>
<dbReference type="EMBL" id="JACVVX010000001">
    <property type="protein sequence ID" value="MBD0413904.1"/>
    <property type="molecule type" value="Genomic_DNA"/>
</dbReference>
<proteinExistence type="predicted"/>
<reference evidence="24" key="1">
    <citation type="submission" date="2020-09" db="EMBL/GenBank/DDBJ databases">
        <title>Genome seq and assembly of Tianweitania sp.</title>
        <authorList>
            <person name="Chhetri G."/>
        </authorList>
    </citation>
    <scope>NUCLEOTIDE SEQUENCE</scope>
    <source>
        <strain evidence="24">Rool2</strain>
    </source>
</reference>
<evidence type="ECO:0000256" key="17">
    <source>
        <dbReference type="ARBA" id="ARBA00023014"/>
    </source>
</evidence>
<evidence type="ECO:0000256" key="12">
    <source>
        <dbReference type="ARBA" id="ARBA00022723"/>
    </source>
</evidence>
<dbReference type="GO" id="GO:0046983">
    <property type="term" value="F:protein dimerization activity"/>
    <property type="evidence" value="ECO:0007669"/>
    <property type="project" value="InterPro"/>
</dbReference>
<keyword evidence="8" id="KW-0004">4Fe-4S</keyword>
<evidence type="ECO:0000256" key="18">
    <source>
        <dbReference type="ARBA" id="ARBA00023136"/>
    </source>
</evidence>
<comment type="cofactor">
    <cofactor evidence="2">
        <name>[4Fe-4S] cluster</name>
        <dbReference type="ChEBI" id="CHEBI:49883"/>
    </cofactor>
</comment>
<dbReference type="PROSITE" id="PS50109">
    <property type="entry name" value="HIS_KIN"/>
    <property type="match status" value="1"/>
</dbReference>
<dbReference type="PRINTS" id="PR00344">
    <property type="entry name" value="BCTRLSENSOR"/>
</dbReference>
<dbReference type="InterPro" id="IPR011712">
    <property type="entry name" value="Sig_transdc_His_kin_sub3_dim/P"/>
</dbReference>
<evidence type="ECO:0000256" key="11">
    <source>
        <dbReference type="ARBA" id="ARBA00022692"/>
    </source>
</evidence>
<comment type="function">
    <text evidence="19">Member of the two-component regulatory system NreB/NreC involved in the control of dissimilatory nitrate/nitrite reduction in response to oxygen. NreB functions as a direct oxygen sensor histidine kinase which is autophosphorylated, in the absence of oxygen, probably at the conserved histidine residue, and transfers its phosphate group probably to a conserved aspartate residue of NreC. NreB/NreC activates the expression of the nitrate (narGHJI) and nitrite (nir) reductase operons, as well as the putative nitrate transporter gene narT.</text>
</comment>
<feature type="domain" description="Histidine kinase" evidence="23">
    <location>
        <begin position="383"/>
        <end position="470"/>
    </location>
</feature>
<dbReference type="InterPro" id="IPR005467">
    <property type="entry name" value="His_kinase_dom"/>
</dbReference>
<keyword evidence="11 22" id="KW-0812">Transmembrane</keyword>
<evidence type="ECO:0000259" key="23">
    <source>
        <dbReference type="PROSITE" id="PS50109"/>
    </source>
</evidence>
<dbReference type="RefSeq" id="WP_188163300.1">
    <property type="nucleotide sequence ID" value="NZ_JACVVX010000001.1"/>
</dbReference>
<dbReference type="CDD" id="cd16917">
    <property type="entry name" value="HATPase_UhpB-NarQ-NarX-like"/>
    <property type="match status" value="1"/>
</dbReference>
<evidence type="ECO:0000256" key="6">
    <source>
        <dbReference type="ARBA" id="ARBA00017322"/>
    </source>
</evidence>
<sequence length="481" mass="52175">MRGINANLGTYTKALWNAQSLARQFLFAGGLVSIVAMVVVGVFVTTLIKTSVTRNAAATTALYVDSIIAPLLPDIQRSTELDVSVQQALDETLNMGALGRRLVEFKIWRADGTILYSKDKSLVGKRFGPSKDLRNAWQGRVIAQLDEFDAIEAKTEGARGVSLLEIYNPILQPWSGEVVAVSEFYEVADDLRADLRHALWRAWAVVAAVTGAIFGTLATIVLRGSRTIDQQRVALAERVKELSDLLAANDALRTRVQQAAERATASNEQYLRRIGADLHDGPAQLVALASLTMDSAALDADAPTHKRETAVNAIRRSLDDAMMEIRSICNGLMLPSIETAELRDIVALAVASHEQRTLTKVQVSQRGNFHGLFLFMPPQKICVYRFLQEGLNNAYRHTGGAGQRVDVNCGKGLLTLAVTDSGQGFDVERAGGEGLGLAGLRDRIESLGGTFSIETSTSGTRLSMTLKVKEPPHDSNPAGHR</sequence>
<evidence type="ECO:0000313" key="25">
    <source>
        <dbReference type="Proteomes" id="UP000643405"/>
    </source>
</evidence>
<evidence type="ECO:0000256" key="20">
    <source>
        <dbReference type="ARBA" id="ARBA00030800"/>
    </source>
</evidence>
<dbReference type="InterPro" id="IPR036890">
    <property type="entry name" value="HATPase_C_sf"/>
</dbReference>
<keyword evidence="9" id="KW-0963">Cytoplasm</keyword>
<evidence type="ECO:0000256" key="8">
    <source>
        <dbReference type="ARBA" id="ARBA00022485"/>
    </source>
</evidence>
<feature type="transmembrane region" description="Helical" evidence="22">
    <location>
        <begin position="202"/>
        <end position="222"/>
    </location>
</feature>
<dbReference type="Pfam" id="PF07730">
    <property type="entry name" value="HisKA_3"/>
    <property type="match status" value="1"/>
</dbReference>
<dbReference type="GO" id="GO:0000155">
    <property type="term" value="F:phosphorelay sensor kinase activity"/>
    <property type="evidence" value="ECO:0007669"/>
    <property type="project" value="InterPro"/>
</dbReference>
<dbReference type="SMART" id="SM00387">
    <property type="entry name" value="HATPase_c"/>
    <property type="match status" value="1"/>
</dbReference>
<dbReference type="GO" id="GO:0046872">
    <property type="term" value="F:metal ion binding"/>
    <property type="evidence" value="ECO:0007669"/>
    <property type="project" value="UniProtKB-KW"/>
</dbReference>
<evidence type="ECO:0000256" key="16">
    <source>
        <dbReference type="ARBA" id="ARBA00023012"/>
    </source>
</evidence>
<keyword evidence="14 22" id="KW-1133">Transmembrane helix</keyword>
<dbReference type="Gene3D" id="1.20.5.1930">
    <property type="match status" value="1"/>
</dbReference>
<dbReference type="PANTHER" id="PTHR24421:SF37">
    <property type="entry name" value="SENSOR HISTIDINE KINASE NARS"/>
    <property type="match status" value="1"/>
</dbReference>
<keyword evidence="21" id="KW-0175">Coiled coil</keyword>
<keyword evidence="7" id="KW-1003">Cell membrane</keyword>
<evidence type="ECO:0000256" key="1">
    <source>
        <dbReference type="ARBA" id="ARBA00000085"/>
    </source>
</evidence>
<dbReference type="InterPro" id="IPR003594">
    <property type="entry name" value="HATPase_dom"/>
</dbReference>
<evidence type="ECO:0000256" key="15">
    <source>
        <dbReference type="ARBA" id="ARBA00023004"/>
    </source>
</evidence>
<dbReference type="InterPro" id="IPR050482">
    <property type="entry name" value="Sensor_HK_TwoCompSys"/>
</dbReference>
<comment type="subcellular location">
    <subcellularLocation>
        <location evidence="4">Cell membrane</location>
        <topology evidence="4">Multi-pass membrane protein</topology>
    </subcellularLocation>
    <subcellularLocation>
        <location evidence="3">Cytoplasm</location>
    </subcellularLocation>
</comment>
<keyword evidence="12" id="KW-0479">Metal-binding</keyword>
<evidence type="ECO:0000256" key="7">
    <source>
        <dbReference type="ARBA" id="ARBA00022475"/>
    </source>
</evidence>
<dbReference type="InterPro" id="IPR004358">
    <property type="entry name" value="Sig_transdc_His_kin-like_C"/>
</dbReference>
<dbReference type="SUPFAM" id="SSF55874">
    <property type="entry name" value="ATPase domain of HSP90 chaperone/DNA topoisomerase II/histidine kinase"/>
    <property type="match status" value="1"/>
</dbReference>
<keyword evidence="13 24" id="KW-0418">Kinase</keyword>
<dbReference type="GO" id="GO:0005886">
    <property type="term" value="C:plasma membrane"/>
    <property type="evidence" value="ECO:0007669"/>
    <property type="project" value="UniProtKB-SubCell"/>
</dbReference>
<evidence type="ECO:0000256" key="22">
    <source>
        <dbReference type="SAM" id="Phobius"/>
    </source>
</evidence>